<dbReference type="InParanoid" id="A0A1D8PQ54"/>
<protein>
    <recommendedName>
        <fullName evidence="5">Antisense-enhancing sequence 1</fullName>
    </recommendedName>
</protein>
<reference evidence="3 4" key="2">
    <citation type="journal article" date="2007" name="Genome Biol.">
        <title>Assembly of the Candida albicans genome into sixteen supercontigs aligned on the eight chromosomes.</title>
        <authorList>
            <person name="van het Hoog M."/>
            <person name="Rast T.J."/>
            <person name="Martchenko M."/>
            <person name="Grindle S."/>
            <person name="Dignard D."/>
            <person name="Hogues H."/>
            <person name="Cuomo C."/>
            <person name="Berriman M."/>
            <person name="Scherer S."/>
            <person name="Magee B.B."/>
            <person name="Whiteway M."/>
            <person name="Chibana H."/>
            <person name="Nantel A."/>
            <person name="Magee P.T."/>
        </authorList>
    </citation>
    <scope>GENOME REANNOTATION</scope>
    <source>
        <strain evidence="4">SC5314 / ATCC MYA-2876</strain>
    </source>
</reference>
<keyword evidence="4" id="KW-1185">Reference proteome</keyword>
<evidence type="ECO:0000313" key="2">
    <source>
        <dbReference type="CGD" id="CAL0000186816"/>
    </source>
</evidence>
<dbReference type="GeneID" id="3639198"/>
<accession>A0A1D8PQ54</accession>
<dbReference type="VEuPathDB" id="FungiDB:C6_03320W_A"/>
<reference evidence="3 4" key="3">
    <citation type="journal article" date="2013" name="Genome Biol.">
        <title>Assembly of a phased diploid Candida albicans genome facilitates allele-specific measurements and provides a simple model for repeat and indel structure.</title>
        <authorList>
            <person name="Muzzey D."/>
            <person name="Schwartz K."/>
            <person name="Weissman J.S."/>
            <person name="Sherlock G."/>
        </authorList>
    </citation>
    <scope>NUCLEOTIDE SEQUENCE [LARGE SCALE GENOMIC DNA]</scope>
    <source>
        <strain evidence="4">SC5314 / ATCC MYA-2876</strain>
    </source>
</reference>
<dbReference type="Proteomes" id="UP000000559">
    <property type="component" value="Chromosome 6"/>
</dbReference>
<dbReference type="STRING" id="237561.A0A1D8PQ54"/>
<dbReference type="NCBIfam" id="TIGR00654">
    <property type="entry name" value="PhzF_family"/>
    <property type="match status" value="1"/>
</dbReference>
<evidence type="ECO:0000313" key="3">
    <source>
        <dbReference type="EMBL" id="AOW30262.1"/>
    </source>
</evidence>
<dbReference type="AlphaFoldDB" id="A0A1D8PQ54"/>
<evidence type="ECO:0000256" key="1">
    <source>
        <dbReference type="PIRSR" id="PIRSR016184-1"/>
    </source>
</evidence>
<sequence>MPRIKQVDVFTNVKYLGNPVAVIYDSDNLTTQEMQKIARWTNLSETTFILTPKSSIADYSIRIFTSGGNELPFAGHPTLGTAFALLEDGKIKPNDNGQIIQECGAGLVKISVEKTPNNNSNNNNNNSNELPFLLSFQLPYFKFHEIDDKVIEELQHSWNGTNIIGKPVLIDAGPKWAVFQLGSGKEVLDLNVDLAQIERLSLENGWTGIGVFGKHNENGDSVELRNIAPAVGVAEDPACGSGSGAIGAYLANHVFNEKEKFTIDISQGKPIERGAKIQVKVNRLSTKNGDLSIHVGGHAITCFEGTYSI</sequence>
<dbReference type="PIRSF" id="PIRSF016184">
    <property type="entry name" value="PhzC_PhzF"/>
    <property type="match status" value="1"/>
</dbReference>
<organism evidence="3 4">
    <name type="scientific">Candida albicans (strain SC5314 / ATCC MYA-2876)</name>
    <name type="common">Yeast</name>
    <dbReference type="NCBI Taxonomy" id="237561"/>
    <lineage>
        <taxon>Eukaryota</taxon>
        <taxon>Fungi</taxon>
        <taxon>Dikarya</taxon>
        <taxon>Ascomycota</taxon>
        <taxon>Saccharomycotina</taxon>
        <taxon>Pichiomycetes</taxon>
        <taxon>Debaryomycetaceae</taxon>
        <taxon>Candida/Lodderomyces clade</taxon>
        <taxon>Candida</taxon>
    </lineage>
</organism>
<dbReference type="eggNOG" id="KOG3033">
    <property type="taxonomic scope" value="Eukaryota"/>
</dbReference>
<dbReference type="GO" id="GO:0005737">
    <property type="term" value="C:cytoplasm"/>
    <property type="evidence" value="ECO:0000318"/>
    <property type="project" value="GO_Central"/>
</dbReference>
<gene>
    <name evidence="3" type="ordered locus">CAALFM_C603320WA</name>
    <name evidence="2" type="ordered locus">orf19.13065</name>
</gene>
<dbReference type="SUPFAM" id="SSF54506">
    <property type="entry name" value="Diaminopimelate epimerase-like"/>
    <property type="match status" value="1"/>
</dbReference>
<proteinExistence type="predicted"/>
<dbReference type="GO" id="GO:0062040">
    <property type="term" value="C:fungal biofilm matrix"/>
    <property type="evidence" value="ECO:0000314"/>
    <property type="project" value="CGD"/>
</dbReference>
<dbReference type="PANTHER" id="PTHR13774">
    <property type="entry name" value="PHENAZINE BIOSYNTHESIS PROTEIN"/>
    <property type="match status" value="1"/>
</dbReference>
<dbReference type="EMBL" id="CP017628">
    <property type="protein sequence ID" value="AOW30262.1"/>
    <property type="molecule type" value="Genomic_DNA"/>
</dbReference>
<dbReference type="KEGG" id="cal:CAALFM_C603320WA"/>
<feature type="active site" evidence="1">
    <location>
        <position position="45"/>
    </location>
</feature>
<dbReference type="InterPro" id="IPR003719">
    <property type="entry name" value="Phenazine_PhzF-like"/>
</dbReference>
<dbReference type="GO" id="GO:0016853">
    <property type="term" value="F:isomerase activity"/>
    <property type="evidence" value="ECO:0000318"/>
    <property type="project" value="GO_Central"/>
</dbReference>
<dbReference type="SMR" id="A0A1D8PQ54"/>
<dbReference type="PANTHER" id="PTHR13774:SF32">
    <property type="entry name" value="ANTISENSE-ENHANCING SEQUENCE 1"/>
    <property type="match status" value="1"/>
</dbReference>
<dbReference type="CGD" id="CAL0000186816">
    <property type="gene designation" value="orf19.13065"/>
</dbReference>
<dbReference type="OrthoDB" id="75169at2759"/>
<dbReference type="Gene3D" id="3.10.310.10">
    <property type="entry name" value="Diaminopimelate Epimerase, Chain A, domain 1"/>
    <property type="match status" value="2"/>
</dbReference>
<evidence type="ECO:0000313" key="4">
    <source>
        <dbReference type="Proteomes" id="UP000000559"/>
    </source>
</evidence>
<name>A0A1D8PQ54_CANAL</name>
<dbReference type="Pfam" id="PF02567">
    <property type="entry name" value="PhzC-PhzF"/>
    <property type="match status" value="1"/>
</dbReference>
<dbReference type="RefSeq" id="XP_719180.2">
    <property type="nucleotide sequence ID" value="XM_714087.2"/>
</dbReference>
<reference evidence="3 4" key="1">
    <citation type="journal article" date="2004" name="Proc. Natl. Acad. Sci. U.S.A.">
        <title>The diploid genome sequence of Candida albicans.</title>
        <authorList>
            <person name="Jones T."/>
            <person name="Federspiel N.A."/>
            <person name="Chibana H."/>
            <person name="Dungan J."/>
            <person name="Kalman S."/>
            <person name="Magee B.B."/>
            <person name="Newport G."/>
            <person name="Thorstenson Y.R."/>
            <person name="Agabian N."/>
            <person name="Magee P.T."/>
            <person name="Davis R.W."/>
            <person name="Scherer S."/>
        </authorList>
    </citation>
    <scope>NUCLEOTIDE SEQUENCE [LARGE SCALE GENOMIC DNA]</scope>
    <source>
        <strain evidence="4">SC5314 / ATCC MYA-2876</strain>
    </source>
</reference>
<evidence type="ECO:0008006" key="5">
    <source>
        <dbReference type="Google" id="ProtNLM"/>
    </source>
</evidence>
<dbReference type="FunCoup" id="A0A1D8PQ54">
    <property type="interactions" value="158"/>
</dbReference>